<keyword evidence="3" id="KW-1185">Reference proteome</keyword>
<dbReference type="OrthoDB" id="7551446at2759"/>
<name>E1ZZ22_CAMFO</name>
<sequence length="168" mass="19670">KKGTIIGLIDKVFCRSHPKFHKENLEFIVDILLNNGYPFSLFFNTIADRLNILFHRFNNKHDNVLNDDESVIDDERDGSKIAYFNVPYMRNISERIRYCVRDLGVRLSYTGINNLHRFIKVGKDGLQKDLRSNIVYKINCTDCDASYVGQTGRLLRTRIKEHRLMAEN</sequence>
<dbReference type="Pfam" id="PF26215">
    <property type="entry name" value="HTH_animal"/>
    <property type="match status" value="1"/>
</dbReference>
<dbReference type="AlphaFoldDB" id="E1ZZ22"/>
<feature type="non-terminal residue" evidence="2">
    <location>
        <position position="1"/>
    </location>
</feature>
<dbReference type="InParanoid" id="E1ZZ22"/>
<evidence type="ECO:0000313" key="3">
    <source>
        <dbReference type="Proteomes" id="UP000000311"/>
    </source>
</evidence>
<feature type="domain" description="Helix-turn-helix" evidence="1">
    <location>
        <begin position="1"/>
        <end position="46"/>
    </location>
</feature>
<protein>
    <recommendedName>
        <fullName evidence="1">Helix-turn-helix domain-containing protein</fullName>
    </recommendedName>
</protein>
<reference evidence="2 3" key="1">
    <citation type="journal article" date="2010" name="Science">
        <title>Genomic comparison of the ants Camponotus floridanus and Harpegnathos saltator.</title>
        <authorList>
            <person name="Bonasio R."/>
            <person name="Zhang G."/>
            <person name="Ye C."/>
            <person name="Mutti N.S."/>
            <person name="Fang X."/>
            <person name="Qin N."/>
            <person name="Donahue G."/>
            <person name="Yang P."/>
            <person name="Li Q."/>
            <person name="Li C."/>
            <person name="Zhang P."/>
            <person name="Huang Z."/>
            <person name="Berger S.L."/>
            <person name="Reinberg D."/>
            <person name="Wang J."/>
            <person name="Liebig J."/>
        </authorList>
    </citation>
    <scope>NUCLEOTIDE SEQUENCE [LARGE SCALE GENOMIC DNA]</scope>
    <source>
        <strain evidence="3">C129</strain>
    </source>
</reference>
<gene>
    <name evidence="2" type="ORF">EAG_07008</name>
</gene>
<evidence type="ECO:0000313" key="2">
    <source>
        <dbReference type="EMBL" id="EFN73568.1"/>
    </source>
</evidence>
<dbReference type="InterPro" id="IPR058912">
    <property type="entry name" value="HTH_animal"/>
</dbReference>
<evidence type="ECO:0000259" key="1">
    <source>
        <dbReference type="Pfam" id="PF26215"/>
    </source>
</evidence>
<feature type="non-terminal residue" evidence="2">
    <location>
        <position position="168"/>
    </location>
</feature>
<proteinExistence type="predicted"/>
<dbReference type="Proteomes" id="UP000000311">
    <property type="component" value="Unassembled WGS sequence"/>
</dbReference>
<organism evidence="3">
    <name type="scientific">Camponotus floridanus</name>
    <name type="common">Florida carpenter ant</name>
    <dbReference type="NCBI Taxonomy" id="104421"/>
    <lineage>
        <taxon>Eukaryota</taxon>
        <taxon>Metazoa</taxon>
        <taxon>Ecdysozoa</taxon>
        <taxon>Arthropoda</taxon>
        <taxon>Hexapoda</taxon>
        <taxon>Insecta</taxon>
        <taxon>Pterygota</taxon>
        <taxon>Neoptera</taxon>
        <taxon>Endopterygota</taxon>
        <taxon>Hymenoptera</taxon>
        <taxon>Apocrita</taxon>
        <taxon>Aculeata</taxon>
        <taxon>Formicoidea</taxon>
        <taxon>Formicidae</taxon>
        <taxon>Formicinae</taxon>
        <taxon>Camponotus</taxon>
    </lineage>
</organism>
<dbReference type="EMBL" id="GL435276">
    <property type="protein sequence ID" value="EFN73568.1"/>
    <property type="molecule type" value="Genomic_DNA"/>
</dbReference>
<accession>E1ZZ22</accession>